<dbReference type="Pfam" id="PF07690">
    <property type="entry name" value="MFS_1"/>
    <property type="match status" value="1"/>
</dbReference>
<dbReference type="OrthoDB" id="440553at2759"/>
<evidence type="ECO:0000256" key="5">
    <source>
        <dbReference type="SAM" id="Phobius"/>
    </source>
</evidence>
<feature type="transmembrane region" description="Helical" evidence="5">
    <location>
        <begin position="482"/>
        <end position="502"/>
    </location>
</feature>
<sequence>MNITDHRREQGQKMAIDYLAPRAKLLAPPSMLLAGSQRASVPIFEIQTAAIRYELGDNHIYDFVEGTIPSKMQPGIDVVAWKDEPVYAYFDEHNPQTGFAAYHYLEEYLLEEGPYDGVIAFSQAGTMILTYLIHLAKQDPRAEMPFKFAIILSITHPPLDYEALQEGRVMTVDLEATKGIIPIPTAHIWGSLDEPASRVATSNSVCKAEVRWVVALGLFLATAEITVISTSLVTINEHLQGGDQSTWVITSYLLTYTGFLAPWSKCAVAFGFKPTLLSSLLLFIAFSGGCGAAQSIDQLIICRTFQGIGGSGLFALGLYTLLRIVPPNRFEVANAVASCVLTFALILGSLIGGGISSSSSWRWVFLFNVPAGGWAWIMLCLSFPKNLPRGLTSRSAQSKLHQYLTQADLLGYLLLLGFSLLLVAALEEANVRYAWSSGIIVGCLTGSGVLLVAFLAWEWILSGRKHVRIEPMLPWRLFKSRVVLGIIIGFFSTGPAITILYIELPQKFQTVNNFTPIEAGLRVLAFGVGSPAGAFCCSVLAGRLRTPFVHLTLAGSVLQIVGAFLLSSVPPTVNAWPGEYGYMVVTGLGTGISIAALYMAVPLVVRHREQAIVMGLTLQARMLGASLGIAIVNSILTNYVKGHLAPAEAAADPNHLTVLPMSVQEAIRTAYAHGYNRQMYAVGACGVVQLFGVALMWKKDQVRFNPQAKTTWVYDHETDQNSGNLNGSVS</sequence>
<dbReference type="InterPro" id="IPR011701">
    <property type="entry name" value="MFS"/>
</dbReference>
<feature type="transmembrane region" description="Helical" evidence="5">
    <location>
        <begin position="580"/>
        <end position="601"/>
    </location>
</feature>
<dbReference type="RefSeq" id="XP_025474723.1">
    <property type="nucleotide sequence ID" value="XM_025626362.1"/>
</dbReference>
<evidence type="ECO:0000313" key="8">
    <source>
        <dbReference type="Proteomes" id="UP000247647"/>
    </source>
</evidence>
<organism evidence="7 8">
    <name type="scientific">Aspergillus neoniger (strain CBS 115656)</name>
    <dbReference type="NCBI Taxonomy" id="1448310"/>
    <lineage>
        <taxon>Eukaryota</taxon>
        <taxon>Fungi</taxon>
        <taxon>Dikarya</taxon>
        <taxon>Ascomycota</taxon>
        <taxon>Pezizomycotina</taxon>
        <taxon>Eurotiomycetes</taxon>
        <taxon>Eurotiomycetidae</taxon>
        <taxon>Eurotiales</taxon>
        <taxon>Aspergillaceae</taxon>
        <taxon>Aspergillus</taxon>
        <taxon>Aspergillus subgen. Circumdati</taxon>
    </lineage>
</organism>
<dbReference type="InterPro" id="IPR020846">
    <property type="entry name" value="MFS_dom"/>
</dbReference>
<protein>
    <submittedName>
        <fullName evidence="7">Major facilitator superfamily transporter</fullName>
    </submittedName>
</protein>
<feature type="transmembrane region" description="Helical" evidence="5">
    <location>
        <begin position="332"/>
        <end position="355"/>
    </location>
</feature>
<feature type="transmembrane region" description="Helical" evidence="5">
    <location>
        <begin position="212"/>
        <end position="235"/>
    </location>
</feature>
<comment type="subcellular location">
    <subcellularLocation>
        <location evidence="1">Membrane</location>
        <topology evidence="1">Multi-pass membrane protein</topology>
    </subcellularLocation>
</comment>
<dbReference type="GO" id="GO:0005886">
    <property type="term" value="C:plasma membrane"/>
    <property type="evidence" value="ECO:0007669"/>
    <property type="project" value="TreeGrafter"/>
</dbReference>
<name>A0A318Y4S7_ASPNB</name>
<gene>
    <name evidence="7" type="ORF">BO87DRAFT_410706</name>
</gene>
<dbReference type="SUPFAM" id="SSF103473">
    <property type="entry name" value="MFS general substrate transporter"/>
    <property type="match status" value="1"/>
</dbReference>
<accession>A0A318Y4S7</accession>
<dbReference type="PROSITE" id="PS50850">
    <property type="entry name" value="MFS"/>
    <property type="match status" value="1"/>
</dbReference>
<feature type="transmembrane region" description="Helical" evidence="5">
    <location>
        <begin position="522"/>
        <end position="541"/>
    </location>
</feature>
<feature type="transmembrane region" description="Helical" evidence="5">
    <location>
        <begin position="679"/>
        <end position="697"/>
    </location>
</feature>
<evidence type="ECO:0000256" key="3">
    <source>
        <dbReference type="ARBA" id="ARBA00022989"/>
    </source>
</evidence>
<dbReference type="Gene3D" id="1.20.1720.10">
    <property type="entry name" value="Multidrug resistance protein D"/>
    <property type="match status" value="1"/>
</dbReference>
<feature type="transmembrane region" description="Helical" evidence="5">
    <location>
        <begin position="438"/>
        <end position="461"/>
    </location>
</feature>
<feature type="transmembrane region" description="Helical" evidence="5">
    <location>
        <begin position="247"/>
        <end position="264"/>
    </location>
</feature>
<evidence type="ECO:0000259" key="6">
    <source>
        <dbReference type="PROSITE" id="PS50850"/>
    </source>
</evidence>
<feature type="domain" description="Major facilitator superfamily (MFS) profile" evidence="6">
    <location>
        <begin position="210"/>
        <end position="701"/>
    </location>
</feature>
<dbReference type="GO" id="GO:0022857">
    <property type="term" value="F:transmembrane transporter activity"/>
    <property type="evidence" value="ECO:0007669"/>
    <property type="project" value="InterPro"/>
</dbReference>
<dbReference type="Pfam" id="PF03959">
    <property type="entry name" value="FSH1"/>
    <property type="match status" value="1"/>
</dbReference>
<dbReference type="PANTHER" id="PTHR23501">
    <property type="entry name" value="MAJOR FACILITATOR SUPERFAMILY"/>
    <property type="match status" value="1"/>
</dbReference>
<dbReference type="InterPro" id="IPR005645">
    <property type="entry name" value="FSH-like_dom"/>
</dbReference>
<feature type="transmembrane region" description="Helical" evidence="5">
    <location>
        <begin position="361"/>
        <end position="383"/>
    </location>
</feature>
<dbReference type="Gene3D" id="3.40.50.1820">
    <property type="entry name" value="alpha/beta hydrolase"/>
    <property type="match status" value="1"/>
</dbReference>
<feature type="transmembrane region" description="Helical" evidence="5">
    <location>
        <begin position="276"/>
        <end position="296"/>
    </location>
</feature>
<proteinExistence type="predicted"/>
<dbReference type="Gene3D" id="1.20.1250.20">
    <property type="entry name" value="MFS general substrate transporter like domains"/>
    <property type="match status" value="1"/>
</dbReference>
<feature type="transmembrane region" description="Helical" evidence="5">
    <location>
        <begin position="308"/>
        <end position="325"/>
    </location>
</feature>
<dbReference type="InterPro" id="IPR036259">
    <property type="entry name" value="MFS_trans_sf"/>
</dbReference>
<dbReference type="InterPro" id="IPR029058">
    <property type="entry name" value="AB_hydrolase_fold"/>
</dbReference>
<feature type="transmembrane region" description="Helical" evidence="5">
    <location>
        <begin position="403"/>
        <end position="426"/>
    </location>
</feature>
<keyword evidence="2 5" id="KW-0812">Transmembrane</keyword>
<evidence type="ECO:0000256" key="1">
    <source>
        <dbReference type="ARBA" id="ARBA00004141"/>
    </source>
</evidence>
<dbReference type="EMBL" id="KZ821496">
    <property type="protein sequence ID" value="PYH29245.1"/>
    <property type="molecule type" value="Genomic_DNA"/>
</dbReference>
<evidence type="ECO:0000256" key="4">
    <source>
        <dbReference type="ARBA" id="ARBA00023136"/>
    </source>
</evidence>
<dbReference type="PANTHER" id="PTHR23501:SF43">
    <property type="entry name" value="MULTIDRUG TRANSPORTER, PUTATIVE (AFU_ORTHOLOGUE AFUA_6G03040)-RELATED"/>
    <property type="match status" value="1"/>
</dbReference>
<feature type="transmembrane region" description="Helical" evidence="5">
    <location>
        <begin position="613"/>
        <end position="636"/>
    </location>
</feature>
<dbReference type="Proteomes" id="UP000247647">
    <property type="component" value="Unassembled WGS sequence"/>
</dbReference>
<reference evidence="7" key="1">
    <citation type="submission" date="2016-12" db="EMBL/GenBank/DDBJ databases">
        <title>The genomes of Aspergillus section Nigri reveals drivers in fungal speciation.</title>
        <authorList>
            <consortium name="DOE Joint Genome Institute"/>
            <person name="Vesth T.C."/>
            <person name="Nybo J."/>
            <person name="Theobald S."/>
            <person name="Brandl J."/>
            <person name="Frisvad J.C."/>
            <person name="Nielsen K.F."/>
            <person name="Lyhne E.K."/>
            <person name="Kogle M.E."/>
            <person name="Kuo A."/>
            <person name="Riley R."/>
            <person name="Clum A."/>
            <person name="Nolan M."/>
            <person name="Lipzen A."/>
            <person name="Salamov A."/>
            <person name="Henrissat B."/>
            <person name="Wiebenga A."/>
            <person name="De Vries R.P."/>
            <person name="Grigoriev I.V."/>
            <person name="Mortensen U.H."/>
            <person name="Andersen M.R."/>
            <person name="Baker S.E."/>
        </authorList>
    </citation>
    <scope>NUCLEOTIDE SEQUENCE [LARGE SCALE GENOMIC DNA]</scope>
    <source>
        <strain evidence="7">CBS 115656</strain>
    </source>
</reference>
<keyword evidence="4 5" id="KW-0472">Membrane</keyword>
<keyword evidence="3 5" id="KW-1133">Transmembrane helix</keyword>
<feature type="transmembrane region" description="Helical" evidence="5">
    <location>
        <begin position="548"/>
        <end position="568"/>
    </location>
</feature>
<dbReference type="GeneID" id="37128818"/>
<dbReference type="AlphaFoldDB" id="A0A318Y4S7"/>
<evidence type="ECO:0000313" key="7">
    <source>
        <dbReference type="EMBL" id="PYH29245.1"/>
    </source>
</evidence>
<evidence type="ECO:0000256" key="2">
    <source>
        <dbReference type="ARBA" id="ARBA00022692"/>
    </source>
</evidence>
<keyword evidence="8" id="KW-1185">Reference proteome</keyword>